<keyword evidence="1" id="KW-0732">Signal</keyword>
<evidence type="ECO:0000313" key="3">
    <source>
        <dbReference type="Proteomes" id="UP000822688"/>
    </source>
</evidence>
<gene>
    <name evidence="2" type="ORF">KC19_5G117200</name>
</gene>
<dbReference type="AlphaFoldDB" id="A0A8T0I0E5"/>
<evidence type="ECO:0000313" key="2">
    <source>
        <dbReference type="EMBL" id="KAG0576910.1"/>
    </source>
</evidence>
<name>A0A8T0I0E5_CERPU</name>
<dbReference type="Proteomes" id="UP000822688">
    <property type="component" value="Chromosome 5"/>
</dbReference>
<dbReference type="EMBL" id="CM026425">
    <property type="protein sequence ID" value="KAG0576910.1"/>
    <property type="molecule type" value="Genomic_DNA"/>
</dbReference>
<evidence type="ECO:0000256" key="1">
    <source>
        <dbReference type="SAM" id="SignalP"/>
    </source>
</evidence>
<proteinExistence type="predicted"/>
<feature type="chain" id="PRO_5035878616" evidence="1">
    <location>
        <begin position="28"/>
        <end position="49"/>
    </location>
</feature>
<comment type="caution">
    <text evidence="2">The sequence shown here is derived from an EMBL/GenBank/DDBJ whole genome shotgun (WGS) entry which is preliminary data.</text>
</comment>
<sequence length="49" mass="6301">MCVGLRLWWFMWVWHLFFFVKFDNVETERLEWIVVFFFDRLVINLGDNW</sequence>
<feature type="signal peptide" evidence="1">
    <location>
        <begin position="1"/>
        <end position="27"/>
    </location>
</feature>
<accession>A0A8T0I0E5</accession>
<keyword evidence="3" id="KW-1185">Reference proteome</keyword>
<organism evidence="2 3">
    <name type="scientific">Ceratodon purpureus</name>
    <name type="common">Fire moss</name>
    <name type="synonym">Dicranum purpureum</name>
    <dbReference type="NCBI Taxonomy" id="3225"/>
    <lineage>
        <taxon>Eukaryota</taxon>
        <taxon>Viridiplantae</taxon>
        <taxon>Streptophyta</taxon>
        <taxon>Embryophyta</taxon>
        <taxon>Bryophyta</taxon>
        <taxon>Bryophytina</taxon>
        <taxon>Bryopsida</taxon>
        <taxon>Dicranidae</taxon>
        <taxon>Pseudoditrichales</taxon>
        <taxon>Ditrichaceae</taxon>
        <taxon>Ceratodon</taxon>
    </lineage>
</organism>
<reference evidence="2" key="1">
    <citation type="submission" date="2020-06" db="EMBL/GenBank/DDBJ databases">
        <title>WGS assembly of Ceratodon purpureus strain R40.</title>
        <authorList>
            <person name="Carey S.B."/>
            <person name="Jenkins J."/>
            <person name="Shu S."/>
            <person name="Lovell J.T."/>
            <person name="Sreedasyam A."/>
            <person name="Maumus F."/>
            <person name="Tiley G.P."/>
            <person name="Fernandez-Pozo N."/>
            <person name="Barry K."/>
            <person name="Chen C."/>
            <person name="Wang M."/>
            <person name="Lipzen A."/>
            <person name="Daum C."/>
            <person name="Saski C.A."/>
            <person name="Payton A.C."/>
            <person name="Mcbreen J.C."/>
            <person name="Conrad R.E."/>
            <person name="Kollar L.M."/>
            <person name="Olsson S."/>
            <person name="Huttunen S."/>
            <person name="Landis J.B."/>
            <person name="Wickett N.J."/>
            <person name="Johnson M.G."/>
            <person name="Rensing S.A."/>
            <person name="Grimwood J."/>
            <person name="Schmutz J."/>
            <person name="Mcdaniel S.F."/>
        </authorList>
    </citation>
    <scope>NUCLEOTIDE SEQUENCE</scope>
    <source>
        <strain evidence="2">R40</strain>
    </source>
</reference>
<protein>
    <submittedName>
        <fullName evidence="2">Uncharacterized protein</fullName>
    </submittedName>
</protein>